<feature type="signal peptide" evidence="1">
    <location>
        <begin position="1"/>
        <end position="22"/>
    </location>
</feature>
<keyword evidence="1" id="KW-0732">Signal</keyword>
<dbReference type="Proteomes" id="UP000234585">
    <property type="component" value="Unassembled WGS sequence"/>
</dbReference>
<accession>A0A2I2F581</accession>
<dbReference type="SUPFAM" id="SSF75304">
    <property type="entry name" value="Amidase signature (AS) enzymes"/>
    <property type="match status" value="1"/>
</dbReference>
<organism evidence="3 4">
    <name type="scientific">Aspergillus candidus</name>
    <dbReference type="NCBI Taxonomy" id="41067"/>
    <lineage>
        <taxon>Eukaryota</taxon>
        <taxon>Fungi</taxon>
        <taxon>Dikarya</taxon>
        <taxon>Ascomycota</taxon>
        <taxon>Pezizomycotina</taxon>
        <taxon>Eurotiomycetes</taxon>
        <taxon>Eurotiomycetidae</taxon>
        <taxon>Eurotiales</taxon>
        <taxon>Aspergillaceae</taxon>
        <taxon>Aspergillus</taxon>
        <taxon>Aspergillus subgen. Circumdati</taxon>
    </lineage>
</organism>
<evidence type="ECO:0000259" key="2">
    <source>
        <dbReference type="Pfam" id="PF01425"/>
    </source>
</evidence>
<dbReference type="STRING" id="41067.A0A2I2F581"/>
<dbReference type="Pfam" id="PF01425">
    <property type="entry name" value="Amidase"/>
    <property type="match status" value="1"/>
</dbReference>
<dbReference type="PANTHER" id="PTHR42678">
    <property type="entry name" value="AMIDASE"/>
    <property type="match status" value="1"/>
</dbReference>
<protein>
    <submittedName>
        <fullName evidence="3">Amidase</fullName>
    </submittedName>
</protein>
<feature type="chain" id="PRO_5014139328" evidence="1">
    <location>
        <begin position="23"/>
        <end position="551"/>
    </location>
</feature>
<gene>
    <name evidence="3" type="ORF">BDW47DRAFT_119367</name>
</gene>
<dbReference type="Gene3D" id="3.90.1300.10">
    <property type="entry name" value="Amidase signature (AS) domain"/>
    <property type="match status" value="1"/>
</dbReference>
<dbReference type="InterPro" id="IPR023631">
    <property type="entry name" value="Amidase_dom"/>
</dbReference>
<reference evidence="3 4" key="1">
    <citation type="submission" date="2017-12" db="EMBL/GenBank/DDBJ databases">
        <authorList>
            <consortium name="DOE Joint Genome Institute"/>
            <person name="Haridas S."/>
            <person name="Kjaerbolling I."/>
            <person name="Vesth T.C."/>
            <person name="Frisvad J.C."/>
            <person name="Nybo J.L."/>
            <person name="Theobald S."/>
            <person name="Kuo A."/>
            <person name="Bowyer P."/>
            <person name="Matsuda Y."/>
            <person name="Mondo S."/>
            <person name="Lyhne E.K."/>
            <person name="Kogle M.E."/>
            <person name="Clum A."/>
            <person name="Lipzen A."/>
            <person name="Salamov A."/>
            <person name="Ngan C.Y."/>
            <person name="Daum C."/>
            <person name="Chiniquy J."/>
            <person name="Barry K."/>
            <person name="LaButti K."/>
            <person name="Simmons B.A."/>
            <person name="Magnuson J.K."/>
            <person name="Mortensen U.H."/>
            <person name="Larsen T.O."/>
            <person name="Grigoriev I.V."/>
            <person name="Baker S.E."/>
            <person name="Andersen M.R."/>
            <person name="Nordberg H.P."/>
            <person name="Cantor M.N."/>
            <person name="Hua S.X."/>
        </authorList>
    </citation>
    <scope>NUCLEOTIDE SEQUENCE [LARGE SCALE GENOMIC DNA]</scope>
    <source>
        <strain evidence="3 4">CBS 102.13</strain>
    </source>
</reference>
<dbReference type="EMBL" id="KZ559159">
    <property type="protein sequence ID" value="PLB35736.1"/>
    <property type="molecule type" value="Genomic_DNA"/>
</dbReference>
<evidence type="ECO:0000313" key="3">
    <source>
        <dbReference type="EMBL" id="PLB35736.1"/>
    </source>
</evidence>
<dbReference type="AlphaFoldDB" id="A0A2I2F581"/>
<dbReference type="GeneID" id="36522502"/>
<dbReference type="RefSeq" id="XP_024669748.1">
    <property type="nucleotide sequence ID" value="XM_024815342.1"/>
</dbReference>
<evidence type="ECO:0000313" key="4">
    <source>
        <dbReference type="Proteomes" id="UP000234585"/>
    </source>
</evidence>
<proteinExistence type="predicted"/>
<evidence type="ECO:0000256" key="1">
    <source>
        <dbReference type="SAM" id="SignalP"/>
    </source>
</evidence>
<dbReference type="OrthoDB" id="566138at2759"/>
<name>A0A2I2F581_ASPCN</name>
<dbReference type="InterPro" id="IPR036928">
    <property type="entry name" value="AS_sf"/>
</dbReference>
<feature type="domain" description="Amidase" evidence="2">
    <location>
        <begin position="56"/>
        <end position="515"/>
    </location>
</feature>
<keyword evidence="4" id="KW-1185">Reference proteome</keyword>
<sequence>MLYKYICSVTTILLGTCTATFGFPNPSADCTSVPLVDATVDQLQQGLRQRCFNSVDLVTAYLSRIYEVNSTLHTVLETNPDVYGIAMRMDMERRRGLTRGPLHGIPVLIKDIIGTKDKMQTAMGSYALVGAQVPADATVVTKLREQGMIIMGKTSLSEWANVRSSNPSNGWNARGGQTYGAYYPKQDPSGSSSGSAVSTDLGLAAVTLGSETSGSILLPSGLNNVVGIKPTVGLTSRYMVVPISERADTIGPISRTVKDAALMLQVIAGPDPKDNYTLASPFGDHLPDYAAACNLAGLQGKRIGIPRNVLDAMDPTNEAIRTAFDNAVATIGGAGATVIDNTNFTAYIDYTQSMSPSIVIAADFVSGLSTYLTQLTRNPNNLHGLSSVREFVHSHPALEDYPSRDTNTWDLALDSGVDNQSPEFWAFYQESLFFGDEGGLLGALARDNLDAVILPTIIAAEIPALVGTPAISVPLGAFPDGTPVQYNPRGDLVTAAPGAPFGISFLGPKWSEEALIGMAYAFEQRTLVRGSLERYLEPRTEVRMGRWGFSS</sequence>
<dbReference type="PANTHER" id="PTHR42678:SF34">
    <property type="entry name" value="OS04G0183300 PROTEIN"/>
    <property type="match status" value="1"/>
</dbReference>